<organism evidence="1">
    <name type="scientific">Leclercia adecarboxylata</name>
    <dbReference type="NCBI Taxonomy" id="83655"/>
    <lineage>
        <taxon>Bacteria</taxon>
        <taxon>Pseudomonadati</taxon>
        <taxon>Pseudomonadota</taxon>
        <taxon>Gammaproteobacteria</taxon>
        <taxon>Enterobacterales</taxon>
        <taxon>Enterobacteriaceae</taxon>
        <taxon>Leclercia</taxon>
    </lineage>
</organism>
<accession>A0A5B8KSK3</accession>
<name>A0A5B8KSK3_9ENTR</name>
<proteinExistence type="predicted"/>
<protein>
    <submittedName>
        <fullName evidence="1">Uncharacterized protein</fullName>
    </submittedName>
</protein>
<keyword evidence="1" id="KW-0614">Plasmid</keyword>
<reference evidence="1" key="1">
    <citation type="submission" date="2018-10" db="EMBL/GenBank/DDBJ databases">
        <authorList>
            <person name="Zhou D."/>
            <person name="Yin Z."/>
            <person name="Feng J."/>
        </authorList>
    </citation>
    <scope>NUCLEOTIDE SEQUENCE</scope>
    <source>
        <strain evidence="1">16005813</strain>
        <plasmid evidence="1">p16005813A</plasmid>
    </source>
</reference>
<sequence>MEEVAADGVAHLVFPGRRAGSDDQEIRDREFSDLRKDGEQEIYSGAYEL</sequence>
<evidence type="ECO:0000313" key="1">
    <source>
        <dbReference type="EMBL" id="QDY98056.1"/>
    </source>
</evidence>
<geneLocation type="plasmid" evidence="1">
    <name>p16005813A</name>
</geneLocation>
<dbReference type="AlphaFoldDB" id="A0A5B8KSK3"/>
<dbReference type="EMBL" id="MK036891">
    <property type="protein sequence ID" value="QDY98056.1"/>
    <property type="molecule type" value="Genomic_DNA"/>
</dbReference>